<protein>
    <submittedName>
        <fullName evidence="2">Uncharacterized protein</fullName>
    </submittedName>
</protein>
<evidence type="ECO:0000256" key="1">
    <source>
        <dbReference type="SAM" id="MobiDB-lite"/>
    </source>
</evidence>
<organism evidence="2">
    <name type="scientific">Timema bartmani</name>
    <dbReference type="NCBI Taxonomy" id="61472"/>
    <lineage>
        <taxon>Eukaryota</taxon>
        <taxon>Metazoa</taxon>
        <taxon>Ecdysozoa</taxon>
        <taxon>Arthropoda</taxon>
        <taxon>Hexapoda</taxon>
        <taxon>Insecta</taxon>
        <taxon>Pterygota</taxon>
        <taxon>Neoptera</taxon>
        <taxon>Polyneoptera</taxon>
        <taxon>Phasmatodea</taxon>
        <taxon>Timematodea</taxon>
        <taxon>Timematoidea</taxon>
        <taxon>Timematidae</taxon>
        <taxon>Timema</taxon>
    </lineage>
</organism>
<reference evidence="2" key="1">
    <citation type="submission" date="2020-11" db="EMBL/GenBank/DDBJ databases">
        <authorList>
            <person name="Tran Van P."/>
        </authorList>
    </citation>
    <scope>NUCLEOTIDE SEQUENCE</scope>
</reference>
<dbReference type="EMBL" id="OD569331">
    <property type="protein sequence ID" value="CAD7447861.1"/>
    <property type="molecule type" value="Genomic_DNA"/>
</dbReference>
<accession>A0A7R9I591</accession>
<feature type="region of interest" description="Disordered" evidence="1">
    <location>
        <begin position="16"/>
        <end position="36"/>
    </location>
</feature>
<feature type="region of interest" description="Disordered" evidence="1">
    <location>
        <begin position="82"/>
        <end position="101"/>
    </location>
</feature>
<name>A0A7R9I591_9NEOP</name>
<evidence type="ECO:0000313" key="2">
    <source>
        <dbReference type="EMBL" id="CAD7447861.1"/>
    </source>
</evidence>
<dbReference type="AlphaFoldDB" id="A0A7R9I591"/>
<gene>
    <name evidence="2" type="ORF">TBIB3V08_LOCUS10163</name>
</gene>
<sequence>MFLDIVFVPSLYRSSCKEGSSIPLNPPPPRGSLKPCSVAAGRQTANRGLMMNCRIKREERGNLRASCGSGLPTTQIEWAVKGGDKKHNYTPSTIHRDDTLQ</sequence>
<proteinExistence type="predicted"/>